<organism evidence="6 7">
    <name type="scientific">Eubacterium ventriosum</name>
    <dbReference type="NCBI Taxonomy" id="39496"/>
    <lineage>
        <taxon>Bacteria</taxon>
        <taxon>Bacillati</taxon>
        <taxon>Bacillota</taxon>
        <taxon>Clostridia</taxon>
        <taxon>Eubacteriales</taxon>
        <taxon>Eubacteriaceae</taxon>
        <taxon>Eubacterium</taxon>
    </lineage>
</organism>
<evidence type="ECO:0000313" key="6">
    <source>
        <dbReference type="EMBL" id="RHL47094.1"/>
    </source>
</evidence>
<evidence type="ECO:0000313" key="7">
    <source>
        <dbReference type="Proteomes" id="UP000283314"/>
    </source>
</evidence>
<dbReference type="EMBL" id="QROT01000002">
    <property type="protein sequence ID" value="RHL47094.1"/>
    <property type="molecule type" value="Genomic_DNA"/>
</dbReference>
<dbReference type="Pfam" id="PF00072">
    <property type="entry name" value="Response_reg"/>
    <property type="match status" value="1"/>
</dbReference>
<keyword evidence="2 4" id="KW-0597">Phosphoprotein</keyword>
<evidence type="ECO:0000256" key="1">
    <source>
        <dbReference type="ARBA" id="ARBA00018672"/>
    </source>
</evidence>
<dbReference type="Gene3D" id="2.40.50.1020">
    <property type="entry name" value="LytTr DNA-binding domain"/>
    <property type="match status" value="1"/>
</dbReference>
<comment type="caution">
    <text evidence="6">The sequence shown here is derived from an EMBL/GenBank/DDBJ whole genome shotgun (WGS) entry which is preliminary data.</text>
</comment>
<name>A0A415LFM0_9FIRM</name>
<dbReference type="GO" id="GO:0000160">
    <property type="term" value="P:phosphorelay signal transduction system"/>
    <property type="evidence" value="ECO:0007669"/>
    <property type="project" value="InterPro"/>
</dbReference>
<dbReference type="PROSITE" id="PS50110">
    <property type="entry name" value="RESPONSE_REGULATORY"/>
    <property type="match status" value="1"/>
</dbReference>
<reference evidence="6 7" key="1">
    <citation type="submission" date="2018-08" db="EMBL/GenBank/DDBJ databases">
        <title>A genome reference for cultivated species of the human gut microbiota.</title>
        <authorList>
            <person name="Zou Y."/>
            <person name="Xue W."/>
            <person name="Luo G."/>
        </authorList>
    </citation>
    <scope>NUCLEOTIDE SEQUENCE [LARGE SCALE GENOMIC DNA]</scope>
    <source>
        <strain evidence="6 7">AF37-4</strain>
    </source>
</reference>
<proteinExistence type="predicted"/>
<accession>A0A415LFM0</accession>
<dbReference type="InterPro" id="IPR050595">
    <property type="entry name" value="Bact_response_regulator"/>
</dbReference>
<dbReference type="SUPFAM" id="SSF52172">
    <property type="entry name" value="CheY-like"/>
    <property type="match status" value="1"/>
</dbReference>
<dbReference type="InterPro" id="IPR001789">
    <property type="entry name" value="Sig_transdc_resp-reg_receiver"/>
</dbReference>
<dbReference type="PANTHER" id="PTHR44591">
    <property type="entry name" value="STRESS RESPONSE REGULATOR PROTEIN 1"/>
    <property type="match status" value="1"/>
</dbReference>
<feature type="domain" description="Response regulatory" evidence="5">
    <location>
        <begin position="9"/>
        <end position="130"/>
    </location>
</feature>
<dbReference type="Proteomes" id="UP000283314">
    <property type="component" value="Unassembled WGS sequence"/>
</dbReference>
<dbReference type="AlphaFoldDB" id="A0A415LFM0"/>
<gene>
    <name evidence="6" type="ORF">DW018_02945</name>
</gene>
<evidence type="ECO:0000256" key="4">
    <source>
        <dbReference type="PROSITE-ProRule" id="PRU00169"/>
    </source>
</evidence>
<dbReference type="GO" id="GO:0003677">
    <property type="term" value="F:DNA binding"/>
    <property type="evidence" value="ECO:0007669"/>
    <property type="project" value="InterPro"/>
</dbReference>
<dbReference type="InterPro" id="IPR011006">
    <property type="entry name" value="CheY-like_superfamily"/>
</dbReference>
<evidence type="ECO:0000256" key="2">
    <source>
        <dbReference type="ARBA" id="ARBA00022553"/>
    </source>
</evidence>
<sequence length="247" mass="29084">MRMNTSDKQILIVEDNNKNMEKLCEVLKDIKDVYIHKAKNSEQAYRYALEYNIDLFIVDIILNTKVFADISGLKFIESIRSINGYKFTPIIVTTSLEDPKFHAYSNLHCFRYYEKPYDYAEFKKSVVEALEYTTPKKAKDFYYYKDDGVIYSIKTKNIVYFQTNNRITYIKCKNGKVMPTPYKSNKKILLELNSKKFLRCSNNTIVNAEYIEGIDKSNRYVMLVDGFGTLEIGPKLKKKFLEDFFKC</sequence>
<dbReference type="PANTHER" id="PTHR44591:SF3">
    <property type="entry name" value="RESPONSE REGULATORY DOMAIN-CONTAINING PROTEIN"/>
    <property type="match status" value="1"/>
</dbReference>
<dbReference type="SMART" id="SM00850">
    <property type="entry name" value="LytTR"/>
    <property type="match status" value="1"/>
</dbReference>
<dbReference type="Pfam" id="PF04397">
    <property type="entry name" value="LytTR"/>
    <property type="match status" value="1"/>
</dbReference>
<evidence type="ECO:0000259" key="5">
    <source>
        <dbReference type="PROSITE" id="PS50110"/>
    </source>
</evidence>
<feature type="modified residue" description="4-aspartylphosphate" evidence="4">
    <location>
        <position position="59"/>
    </location>
</feature>
<dbReference type="SMART" id="SM00448">
    <property type="entry name" value="REC"/>
    <property type="match status" value="1"/>
</dbReference>
<dbReference type="CDD" id="cd00156">
    <property type="entry name" value="REC"/>
    <property type="match status" value="1"/>
</dbReference>
<protein>
    <recommendedName>
        <fullName evidence="1">Stage 0 sporulation protein A homolog</fullName>
    </recommendedName>
</protein>
<dbReference type="Gene3D" id="3.40.50.2300">
    <property type="match status" value="1"/>
</dbReference>
<evidence type="ECO:0000256" key="3">
    <source>
        <dbReference type="ARBA" id="ARBA00024867"/>
    </source>
</evidence>
<comment type="function">
    <text evidence="3">May play the central regulatory role in sporulation. It may be an element of the effector pathway responsible for the activation of sporulation genes in response to nutritional stress. Spo0A may act in concert with spo0H (a sigma factor) to control the expression of some genes that are critical to the sporulation process.</text>
</comment>
<dbReference type="InterPro" id="IPR007492">
    <property type="entry name" value="LytTR_DNA-bd_dom"/>
</dbReference>